<sequence>MTPFPVHLVSTAPEHLAVAETIARDWESLGVSGHFLARNIRTGQQFGFDETTAVPIASVAKVPLALVLLDLIERGSIDESMSIVIDPATSSVGLTGLSAFRYPVTIAVADLLASMLSVSDNASGDALLDLVGIDAVNDRLREWGCHDIVFRHRFQRMYDCAAGAAGDDFRMAMELAIRGDRPGEHHAIETMDAANATVASAEALVDLLERVWLDRIADPRSTQSLRRLMSTQIFNHRLSSDLRAESYSISAKTGTFLNLRHEIGVVETDSADQIAIAALTRSTARATVQQDVDLAIGAAARSAVERLR</sequence>
<keyword evidence="2" id="KW-0378">Hydrolase</keyword>
<protein>
    <submittedName>
        <fullName evidence="2">Class A beta-lactamase-related serine hydrolase</fullName>
    </submittedName>
</protein>
<evidence type="ECO:0000259" key="1">
    <source>
        <dbReference type="Pfam" id="PF13354"/>
    </source>
</evidence>
<dbReference type="RefSeq" id="WP_259506337.1">
    <property type="nucleotide sequence ID" value="NZ_JANLCM010000001.1"/>
</dbReference>
<proteinExistence type="predicted"/>
<dbReference type="InterPro" id="IPR012338">
    <property type="entry name" value="Beta-lactam/transpept-like"/>
</dbReference>
<dbReference type="EMBL" id="JANLCM010000001">
    <property type="protein sequence ID" value="MCS5717789.1"/>
    <property type="molecule type" value="Genomic_DNA"/>
</dbReference>
<dbReference type="Proteomes" id="UP001165584">
    <property type="component" value="Unassembled WGS sequence"/>
</dbReference>
<accession>A0ABT2GNI9</accession>
<feature type="domain" description="Beta-lactamase class A catalytic" evidence="1">
    <location>
        <begin position="35"/>
        <end position="280"/>
    </location>
</feature>
<dbReference type="InterPro" id="IPR045155">
    <property type="entry name" value="Beta-lactam_cat"/>
</dbReference>
<comment type="caution">
    <text evidence="2">The sequence shown here is derived from an EMBL/GenBank/DDBJ whole genome shotgun (WGS) entry which is preliminary data.</text>
</comment>
<dbReference type="PANTHER" id="PTHR35333">
    <property type="entry name" value="BETA-LACTAMASE"/>
    <property type="match status" value="1"/>
</dbReference>
<dbReference type="Gene3D" id="3.40.710.10">
    <property type="entry name" value="DD-peptidase/beta-lactamase superfamily"/>
    <property type="match status" value="1"/>
</dbReference>
<keyword evidence="3" id="KW-1185">Reference proteome</keyword>
<gene>
    <name evidence="2" type="ORF">N1027_06530</name>
</gene>
<evidence type="ECO:0000313" key="3">
    <source>
        <dbReference type="Proteomes" id="UP001165584"/>
    </source>
</evidence>
<organism evidence="2 3">
    <name type="scientific">Herbiconiux aconitum</name>
    <dbReference type="NCBI Taxonomy" id="2970913"/>
    <lineage>
        <taxon>Bacteria</taxon>
        <taxon>Bacillati</taxon>
        <taxon>Actinomycetota</taxon>
        <taxon>Actinomycetes</taxon>
        <taxon>Micrococcales</taxon>
        <taxon>Microbacteriaceae</taxon>
        <taxon>Herbiconiux</taxon>
    </lineage>
</organism>
<dbReference type="PANTHER" id="PTHR35333:SF3">
    <property type="entry name" value="BETA-LACTAMASE-TYPE TRANSPEPTIDASE FOLD CONTAINING PROTEIN"/>
    <property type="match status" value="1"/>
</dbReference>
<name>A0ABT2GNI9_9MICO</name>
<evidence type="ECO:0000313" key="2">
    <source>
        <dbReference type="EMBL" id="MCS5717789.1"/>
    </source>
</evidence>
<dbReference type="SUPFAM" id="SSF56601">
    <property type="entry name" value="beta-lactamase/transpeptidase-like"/>
    <property type="match status" value="1"/>
</dbReference>
<dbReference type="GO" id="GO:0016787">
    <property type="term" value="F:hydrolase activity"/>
    <property type="evidence" value="ECO:0007669"/>
    <property type="project" value="UniProtKB-KW"/>
</dbReference>
<dbReference type="InterPro" id="IPR000871">
    <property type="entry name" value="Beta-lactam_class-A"/>
</dbReference>
<reference evidence="2" key="1">
    <citation type="submission" date="2022-08" db="EMBL/GenBank/DDBJ databases">
        <authorList>
            <person name="Deng Y."/>
            <person name="Han X.-F."/>
            <person name="Zhang Y.-Q."/>
        </authorList>
    </citation>
    <scope>NUCLEOTIDE SEQUENCE</scope>
    <source>
        <strain evidence="2">CPCC 205763</strain>
    </source>
</reference>
<dbReference type="Pfam" id="PF13354">
    <property type="entry name" value="Beta-lactamase2"/>
    <property type="match status" value="1"/>
</dbReference>